<dbReference type="Proteomes" id="UP001374584">
    <property type="component" value="Unassembled WGS sequence"/>
</dbReference>
<dbReference type="PANTHER" id="PTHR34686">
    <property type="entry name" value="MATERNAL EFFECT EMBRYO ARREST PROTEIN"/>
    <property type="match status" value="1"/>
</dbReference>
<feature type="compositionally biased region" description="Basic and acidic residues" evidence="1">
    <location>
        <begin position="24"/>
        <end position="49"/>
    </location>
</feature>
<evidence type="ECO:0008006" key="4">
    <source>
        <dbReference type="Google" id="ProtNLM"/>
    </source>
</evidence>
<evidence type="ECO:0000256" key="1">
    <source>
        <dbReference type="SAM" id="MobiDB-lite"/>
    </source>
</evidence>
<dbReference type="PANTHER" id="PTHR34686:SF5">
    <property type="entry name" value="OS05G0451300 PROTEIN"/>
    <property type="match status" value="1"/>
</dbReference>
<proteinExistence type="predicted"/>
<dbReference type="EMBL" id="JAYMYR010000011">
    <property type="protein sequence ID" value="KAK7333275.1"/>
    <property type="molecule type" value="Genomic_DNA"/>
</dbReference>
<evidence type="ECO:0000313" key="3">
    <source>
        <dbReference type="Proteomes" id="UP001374584"/>
    </source>
</evidence>
<gene>
    <name evidence="2" type="ORF">VNO80_30040</name>
</gene>
<protein>
    <recommendedName>
        <fullName evidence="4">Maternal effect embryo arrest 59</fullName>
    </recommendedName>
</protein>
<comment type="caution">
    <text evidence="2">The sequence shown here is derived from an EMBL/GenBank/DDBJ whole genome shotgun (WGS) entry which is preliminary data.</text>
</comment>
<name>A0AAN9QD22_PHACN</name>
<sequence length="202" mass="23089">MQSVSCKTVTLLDSVNSVRPPTRRKSEVGEEFRRKMEGNTRPNRSDIHLSAEEEASLEAKTRDYFDGVAPKRHTKPQRSDYSTQYHDTFSNAHQSSIPELLHFQQLQNDPQEKKLVYSGNEVTEEFVETEYYKDLNSVDKHHHTTGTGFIKVEKSGKSFHLEPDNDTGCHHSCKCNPATNDWEPATAIEVDHNSDKPNRSDN</sequence>
<dbReference type="AlphaFoldDB" id="A0AAN9QD22"/>
<reference evidence="2 3" key="1">
    <citation type="submission" date="2024-01" db="EMBL/GenBank/DDBJ databases">
        <title>The genomes of 5 underutilized Papilionoideae crops provide insights into root nodulation and disease resistanc.</title>
        <authorList>
            <person name="Jiang F."/>
        </authorList>
    </citation>
    <scope>NUCLEOTIDE SEQUENCE [LARGE SCALE GENOMIC DNA]</scope>
    <source>
        <strain evidence="2">JINMINGXINNONG_FW02</strain>
        <tissue evidence="2">Leaves</tissue>
    </source>
</reference>
<accession>A0AAN9QD22</accession>
<organism evidence="2 3">
    <name type="scientific">Phaseolus coccineus</name>
    <name type="common">Scarlet runner bean</name>
    <name type="synonym">Phaseolus multiflorus</name>
    <dbReference type="NCBI Taxonomy" id="3886"/>
    <lineage>
        <taxon>Eukaryota</taxon>
        <taxon>Viridiplantae</taxon>
        <taxon>Streptophyta</taxon>
        <taxon>Embryophyta</taxon>
        <taxon>Tracheophyta</taxon>
        <taxon>Spermatophyta</taxon>
        <taxon>Magnoliopsida</taxon>
        <taxon>eudicotyledons</taxon>
        <taxon>Gunneridae</taxon>
        <taxon>Pentapetalae</taxon>
        <taxon>rosids</taxon>
        <taxon>fabids</taxon>
        <taxon>Fabales</taxon>
        <taxon>Fabaceae</taxon>
        <taxon>Papilionoideae</taxon>
        <taxon>50 kb inversion clade</taxon>
        <taxon>NPAAA clade</taxon>
        <taxon>indigoferoid/millettioid clade</taxon>
        <taxon>Phaseoleae</taxon>
        <taxon>Phaseolus</taxon>
    </lineage>
</organism>
<keyword evidence="3" id="KW-1185">Reference proteome</keyword>
<feature type="region of interest" description="Disordered" evidence="1">
    <location>
        <begin position="16"/>
        <end position="49"/>
    </location>
</feature>
<evidence type="ECO:0000313" key="2">
    <source>
        <dbReference type="EMBL" id="KAK7333275.1"/>
    </source>
</evidence>